<evidence type="ECO:0000313" key="3">
    <source>
        <dbReference type="EMBL" id="KAI1619174.1"/>
    </source>
</evidence>
<evidence type="ECO:0000256" key="2">
    <source>
        <dbReference type="SAM" id="Phobius"/>
    </source>
</evidence>
<proteinExistence type="predicted"/>
<dbReference type="Gene3D" id="3.90.550.10">
    <property type="entry name" value="Spore Coat Polysaccharide Biosynthesis Protein SpsA, Chain A"/>
    <property type="match status" value="1"/>
</dbReference>
<gene>
    <name evidence="3" type="ORF">EDD36DRAFT_376814</name>
</gene>
<dbReference type="InterPro" id="IPR029044">
    <property type="entry name" value="Nucleotide-diphossugar_trans"/>
</dbReference>
<evidence type="ECO:0000256" key="1">
    <source>
        <dbReference type="SAM" id="MobiDB-lite"/>
    </source>
</evidence>
<feature type="region of interest" description="Disordered" evidence="1">
    <location>
        <begin position="561"/>
        <end position="595"/>
    </location>
</feature>
<sequence>MSGFVTRDRQSSIKRTYERAKLRQFEIQRSKPVQLFFRYAIYLVLVCFTYFVLVGRPLWGGTIWYAYILIAKHLTFTGGSGVFLGIAFLYAYLPLLTLFETQASAKAPANSDPERNPCEISGGYSEGAKTTALLIPCYKSASLLPATLESALKVFPKENIFILANGNSPTPLDDTESVCTRYGVNHTWVPVGSKIVAQYVGCYVSKGFPYALLIDDDCLLPPDFPVVTERFNDRVKTLGYTITSTGPNHTKGTYCQQAQDLEYKLSGLQRLFAGKVGSATFAHGAIVLWDRDFLLQTFKLHPGFSISEDWFFGHVARCQGSRIPMCSAVFVETETPANLFFSSSGASRGGFGEMTVFKQRFKRWNFFFVFGMWYDMQYILCSWKLRPLWCEIGAKIFVFQEVYETLLYLLTPIVLPISFAVRPLYTFYLLLATVGLYVVNAMIFNEIHLRLTGRMVNRVMLLTYYMPFKLALTFVNVGSCYWSIWQYAKYFSRRHARIIEDDKAVGVVLKVEEEESGIDEESSLRKNSSSSSAPAQAPRMGGRRMTVTAVVVGNKGVVVQDVDSSEKSTAPEDSAGEPELQETNGVATADFAYRS</sequence>
<name>A0AAN6E8U7_9EURO</name>
<protein>
    <submittedName>
        <fullName evidence="3">Glycosyl transferase</fullName>
    </submittedName>
</protein>
<feature type="region of interest" description="Disordered" evidence="1">
    <location>
        <begin position="519"/>
        <end position="543"/>
    </location>
</feature>
<feature type="transmembrane region" description="Helical" evidence="2">
    <location>
        <begin position="464"/>
        <end position="484"/>
    </location>
</feature>
<dbReference type="Proteomes" id="UP001203852">
    <property type="component" value="Unassembled WGS sequence"/>
</dbReference>
<keyword evidence="3" id="KW-0808">Transferase</keyword>
<feature type="transmembrane region" description="Helical" evidence="2">
    <location>
        <begin position="39"/>
        <end position="59"/>
    </location>
</feature>
<keyword evidence="2" id="KW-0812">Transmembrane</keyword>
<feature type="transmembrane region" description="Helical" evidence="2">
    <location>
        <begin position="405"/>
        <end position="421"/>
    </location>
</feature>
<keyword evidence="4" id="KW-1185">Reference proteome</keyword>
<feature type="transmembrane region" description="Helical" evidence="2">
    <location>
        <begin position="428"/>
        <end position="444"/>
    </location>
</feature>
<keyword evidence="2" id="KW-0472">Membrane</keyword>
<dbReference type="SUPFAM" id="SSF53448">
    <property type="entry name" value="Nucleotide-diphospho-sugar transferases"/>
    <property type="match status" value="1"/>
</dbReference>
<keyword evidence="2" id="KW-1133">Transmembrane helix</keyword>
<feature type="transmembrane region" description="Helical" evidence="2">
    <location>
        <begin position="364"/>
        <end position="385"/>
    </location>
</feature>
<dbReference type="GO" id="GO:0016740">
    <property type="term" value="F:transferase activity"/>
    <property type="evidence" value="ECO:0007669"/>
    <property type="project" value="UniProtKB-KW"/>
</dbReference>
<dbReference type="AlphaFoldDB" id="A0AAN6E8U7"/>
<evidence type="ECO:0000313" key="4">
    <source>
        <dbReference type="Proteomes" id="UP001203852"/>
    </source>
</evidence>
<organism evidence="3 4">
    <name type="scientific">Exophiala viscosa</name>
    <dbReference type="NCBI Taxonomy" id="2486360"/>
    <lineage>
        <taxon>Eukaryota</taxon>
        <taxon>Fungi</taxon>
        <taxon>Dikarya</taxon>
        <taxon>Ascomycota</taxon>
        <taxon>Pezizomycotina</taxon>
        <taxon>Eurotiomycetes</taxon>
        <taxon>Chaetothyriomycetidae</taxon>
        <taxon>Chaetothyriales</taxon>
        <taxon>Herpotrichiellaceae</taxon>
        <taxon>Exophiala</taxon>
    </lineage>
</organism>
<comment type="caution">
    <text evidence="3">The sequence shown here is derived from an EMBL/GenBank/DDBJ whole genome shotgun (WGS) entry which is preliminary data.</text>
</comment>
<reference evidence="3" key="1">
    <citation type="journal article" date="2022" name="bioRxiv">
        <title>Deciphering the potential niche of two novel black yeast fungi from a biological soil crust based on their genomes, phenotypes, and melanin regulation.</title>
        <authorList>
            <consortium name="DOE Joint Genome Institute"/>
            <person name="Carr E.C."/>
            <person name="Barton Q."/>
            <person name="Grambo S."/>
            <person name="Sullivan M."/>
            <person name="Renfro C.M."/>
            <person name="Kuo A."/>
            <person name="Pangilinan J."/>
            <person name="Lipzen A."/>
            <person name="Keymanesh K."/>
            <person name="Savage E."/>
            <person name="Barry K."/>
            <person name="Grigoriev I.V."/>
            <person name="Riekhof W.R."/>
            <person name="Harris S.S."/>
        </authorList>
    </citation>
    <scope>NUCLEOTIDE SEQUENCE</scope>
    <source>
        <strain evidence="3">JF 03-4F</strain>
    </source>
</reference>
<dbReference type="Pfam" id="PF13641">
    <property type="entry name" value="Glyco_tranf_2_3"/>
    <property type="match status" value="1"/>
</dbReference>
<dbReference type="EMBL" id="MU404350">
    <property type="protein sequence ID" value="KAI1619174.1"/>
    <property type="molecule type" value="Genomic_DNA"/>
</dbReference>
<feature type="transmembrane region" description="Helical" evidence="2">
    <location>
        <begin position="65"/>
        <end position="93"/>
    </location>
</feature>
<accession>A0AAN6E8U7</accession>